<sequence length="301" mass="34507">MLKEVSRPTPCSYGEIHLKSYRVGQCFKTKKEVVDYMHSHVVNTRRSLYLAKNDKIKIRMKCGGVVGQSTKIIECGGPSTRSKVKCKGKNVISKKGKCPWAVQISRPEMKVKFASTWQDQYVVNLNERSCTCRFWEITSFPCRHVVSAILNKIENGEYAPDVEDWVHPCYNLSTWRAMYLNKIDPINGRSMWPKSDCPFTLTPPKHHTQVVMSTRLSWEAKKEEKKRKFLVVTCSKCHNKGHNFRTCKGKGDIGEVGPKGKTQGKGKIQAVTTRNLFRHYNPFPLIKPFVFQIFPLTFGLS</sequence>
<dbReference type="Pfam" id="PF04434">
    <property type="entry name" value="SWIM"/>
    <property type="match status" value="1"/>
</dbReference>
<accession>A0A9R1V630</accession>
<protein>
    <recommendedName>
        <fullName evidence="5">SWIM-type domain-containing protein</fullName>
    </recommendedName>
</protein>
<evidence type="ECO:0000313" key="6">
    <source>
        <dbReference type="EMBL" id="KAJ0198938.1"/>
    </source>
</evidence>
<organism evidence="6 7">
    <name type="scientific">Lactuca sativa</name>
    <name type="common">Garden lettuce</name>
    <dbReference type="NCBI Taxonomy" id="4236"/>
    <lineage>
        <taxon>Eukaryota</taxon>
        <taxon>Viridiplantae</taxon>
        <taxon>Streptophyta</taxon>
        <taxon>Embryophyta</taxon>
        <taxon>Tracheophyta</taxon>
        <taxon>Spermatophyta</taxon>
        <taxon>Magnoliopsida</taxon>
        <taxon>eudicotyledons</taxon>
        <taxon>Gunneridae</taxon>
        <taxon>Pentapetalae</taxon>
        <taxon>asterids</taxon>
        <taxon>campanulids</taxon>
        <taxon>Asterales</taxon>
        <taxon>Asteraceae</taxon>
        <taxon>Cichorioideae</taxon>
        <taxon>Cichorieae</taxon>
        <taxon>Lactucinae</taxon>
        <taxon>Lactuca</taxon>
    </lineage>
</organism>
<dbReference type="AlphaFoldDB" id="A0A9R1V630"/>
<reference evidence="6 7" key="1">
    <citation type="journal article" date="2017" name="Nat. Commun.">
        <title>Genome assembly with in vitro proximity ligation data and whole-genome triplication in lettuce.</title>
        <authorList>
            <person name="Reyes-Chin-Wo S."/>
            <person name="Wang Z."/>
            <person name="Yang X."/>
            <person name="Kozik A."/>
            <person name="Arikit S."/>
            <person name="Song C."/>
            <person name="Xia L."/>
            <person name="Froenicke L."/>
            <person name="Lavelle D.O."/>
            <person name="Truco M.J."/>
            <person name="Xia R."/>
            <person name="Zhu S."/>
            <person name="Xu C."/>
            <person name="Xu H."/>
            <person name="Xu X."/>
            <person name="Cox K."/>
            <person name="Korf I."/>
            <person name="Meyers B.C."/>
            <person name="Michelmore R.W."/>
        </authorList>
    </citation>
    <scope>NUCLEOTIDE SEQUENCE [LARGE SCALE GENOMIC DNA]</scope>
    <source>
        <strain evidence="7">cv. Salinas</strain>
        <tissue evidence="6">Seedlings</tissue>
    </source>
</reference>
<evidence type="ECO:0000313" key="7">
    <source>
        <dbReference type="Proteomes" id="UP000235145"/>
    </source>
</evidence>
<keyword evidence="3" id="KW-0862">Zinc</keyword>
<evidence type="ECO:0000256" key="1">
    <source>
        <dbReference type="ARBA" id="ARBA00022723"/>
    </source>
</evidence>
<dbReference type="SMART" id="SM00575">
    <property type="entry name" value="ZnF_PMZ"/>
    <property type="match status" value="1"/>
</dbReference>
<keyword evidence="1" id="KW-0479">Metal-binding</keyword>
<dbReference type="PANTHER" id="PTHR31973">
    <property type="entry name" value="POLYPROTEIN, PUTATIVE-RELATED"/>
    <property type="match status" value="1"/>
</dbReference>
<gene>
    <name evidence="6" type="ORF">LSAT_V11C600309460</name>
</gene>
<dbReference type="EMBL" id="NBSK02000006">
    <property type="protein sequence ID" value="KAJ0198938.1"/>
    <property type="molecule type" value="Genomic_DNA"/>
</dbReference>
<feature type="domain" description="SWIM-type" evidence="5">
    <location>
        <begin position="121"/>
        <end position="153"/>
    </location>
</feature>
<dbReference type="PROSITE" id="PS50966">
    <property type="entry name" value="ZF_SWIM"/>
    <property type="match status" value="1"/>
</dbReference>
<dbReference type="InterPro" id="IPR006564">
    <property type="entry name" value="Znf_PMZ"/>
</dbReference>
<name>A0A9R1V630_LACSA</name>
<evidence type="ECO:0000256" key="3">
    <source>
        <dbReference type="ARBA" id="ARBA00022833"/>
    </source>
</evidence>
<keyword evidence="2 4" id="KW-0863">Zinc-finger</keyword>
<comment type="caution">
    <text evidence="6">The sequence shown here is derived from an EMBL/GenBank/DDBJ whole genome shotgun (WGS) entry which is preliminary data.</text>
</comment>
<dbReference type="Proteomes" id="UP000235145">
    <property type="component" value="Unassembled WGS sequence"/>
</dbReference>
<evidence type="ECO:0000259" key="5">
    <source>
        <dbReference type="PROSITE" id="PS50966"/>
    </source>
</evidence>
<keyword evidence="7" id="KW-1185">Reference proteome</keyword>
<dbReference type="InterPro" id="IPR007527">
    <property type="entry name" value="Znf_SWIM"/>
</dbReference>
<evidence type="ECO:0000256" key="2">
    <source>
        <dbReference type="ARBA" id="ARBA00022771"/>
    </source>
</evidence>
<evidence type="ECO:0000256" key="4">
    <source>
        <dbReference type="PROSITE-ProRule" id="PRU00325"/>
    </source>
</evidence>
<dbReference type="GO" id="GO:0008270">
    <property type="term" value="F:zinc ion binding"/>
    <property type="evidence" value="ECO:0007669"/>
    <property type="project" value="UniProtKB-KW"/>
</dbReference>
<proteinExistence type="predicted"/>
<dbReference type="PANTHER" id="PTHR31973:SF190">
    <property type="entry name" value="MULE TRANSPOSASE DOMAIN-CONTAINING PROTEIN"/>
    <property type="match status" value="1"/>
</dbReference>